<feature type="binding site" evidence="10">
    <location>
        <position position="262"/>
    </location>
    <ligand>
        <name>Zn(2+)</name>
        <dbReference type="ChEBI" id="CHEBI:29105"/>
    </ligand>
</feature>
<dbReference type="InterPro" id="IPR031944">
    <property type="entry name" value="RsgA_N"/>
</dbReference>
<dbReference type="SUPFAM" id="SSF52540">
    <property type="entry name" value="P-loop containing nucleoside triphosphate hydrolases"/>
    <property type="match status" value="1"/>
</dbReference>
<evidence type="ECO:0000256" key="4">
    <source>
        <dbReference type="ARBA" id="ARBA00022730"/>
    </source>
</evidence>
<dbReference type="HAMAP" id="MF_01820">
    <property type="entry name" value="GTPase_RsgA"/>
    <property type="match status" value="1"/>
</dbReference>
<keyword evidence="9 10" id="KW-0342">GTP-binding</keyword>
<dbReference type="GO" id="GO:0005737">
    <property type="term" value="C:cytoplasm"/>
    <property type="evidence" value="ECO:0007669"/>
    <property type="project" value="UniProtKB-SubCell"/>
</dbReference>
<evidence type="ECO:0000256" key="1">
    <source>
        <dbReference type="ARBA" id="ARBA00022490"/>
    </source>
</evidence>
<dbReference type="CDD" id="cd01854">
    <property type="entry name" value="YjeQ_EngC"/>
    <property type="match status" value="1"/>
</dbReference>
<feature type="domain" description="CP-type G" evidence="12">
    <location>
        <begin position="74"/>
        <end position="232"/>
    </location>
</feature>
<dbReference type="EC" id="3.6.1.-" evidence="10"/>
<dbReference type="PROSITE" id="PS51721">
    <property type="entry name" value="G_CP"/>
    <property type="match status" value="1"/>
</dbReference>
<feature type="binding site" evidence="10">
    <location>
        <position position="256"/>
    </location>
    <ligand>
        <name>Zn(2+)</name>
        <dbReference type="ChEBI" id="CHEBI:29105"/>
    </ligand>
</feature>
<feature type="binding site" evidence="10">
    <location>
        <begin position="174"/>
        <end position="182"/>
    </location>
    <ligand>
        <name>GTP</name>
        <dbReference type="ChEBI" id="CHEBI:37565"/>
    </ligand>
</feature>
<dbReference type="SUPFAM" id="SSF50249">
    <property type="entry name" value="Nucleic acid-binding proteins"/>
    <property type="match status" value="1"/>
</dbReference>
<comment type="function">
    <text evidence="10">One of several proteins that assist in the late maturation steps of the functional core of the 30S ribosomal subunit. Helps release RbfA from mature subunits. May play a role in the assembly of ribosomal proteins into the subunit. Circularly permuted GTPase that catalyzes slow GTP hydrolysis, GTPase activity is stimulated by the 30S ribosomal subunit.</text>
</comment>
<keyword evidence="6 10" id="KW-0378">Hydrolase</keyword>
<dbReference type="Pfam" id="PF03193">
    <property type="entry name" value="RsgA_GTPase"/>
    <property type="match status" value="1"/>
</dbReference>
<dbReference type="NCBIfam" id="TIGR00157">
    <property type="entry name" value="ribosome small subunit-dependent GTPase A"/>
    <property type="match status" value="1"/>
</dbReference>
<accession>G9X376</accession>
<feature type="binding site" evidence="10">
    <location>
        <position position="264"/>
    </location>
    <ligand>
        <name>Zn(2+)</name>
        <dbReference type="ChEBI" id="CHEBI:29105"/>
    </ligand>
</feature>
<dbReference type="GO" id="GO:0003924">
    <property type="term" value="F:GTPase activity"/>
    <property type="evidence" value="ECO:0007669"/>
    <property type="project" value="UniProtKB-UniRule"/>
</dbReference>
<comment type="similarity">
    <text evidence="10">Belongs to the TRAFAC class YlqF/YawG GTPase family. RsgA subfamily.</text>
</comment>
<evidence type="ECO:0000256" key="9">
    <source>
        <dbReference type="ARBA" id="ARBA00023134"/>
    </source>
</evidence>
<dbReference type="InterPro" id="IPR027417">
    <property type="entry name" value="P-loop_NTPase"/>
</dbReference>
<keyword evidence="2 10" id="KW-0690">Ribosome biogenesis</keyword>
<dbReference type="InterPro" id="IPR010914">
    <property type="entry name" value="RsgA_GTPase_dom"/>
</dbReference>
<evidence type="ECO:0000313" key="14">
    <source>
        <dbReference type="Proteomes" id="UP000006437"/>
    </source>
</evidence>
<dbReference type="RefSeq" id="WP_009525068.1">
    <property type="nucleotide sequence ID" value="NZ_JH414549.1"/>
</dbReference>
<dbReference type="GO" id="GO:0019843">
    <property type="term" value="F:rRNA binding"/>
    <property type="evidence" value="ECO:0007669"/>
    <property type="project" value="UniProtKB-KW"/>
</dbReference>
<dbReference type="PANTHER" id="PTHR32120">
    <property type="entry name" value="SMALL RIBOSOMAL SUBUNIT BIOGENESIS GTPASE RSGA"/>
    <property type="match status" value="1"/>
</dbReference>
<keyword evidence="4 10" id="KW-0699">rRNA-binding</keyword>
<dbReference type="PROSITE" id="PS50936">
    <property type="entry name" value="ENGC_GTPASE"/>
    <property type="match status" value="1"/>
</dbReference>
<dbReference type="InterPro" id="IPR012340">
    <property type="entry name" value="NA-bd_OB-fold"/>
</dbReference>
<evidence type="ECO:0000256" key="6">
    <source>
        <dbReference type="ARBA" id="ARBA00022801"/>
    </source>
</evidence>
<keyword evidence="1 10" id="KW-0963">Cytoplasm</keyword>
<comment type="subcellular location">
    <subcellularLocation>
        <location evidence="10">Cytoplasm</location>
    </subcellularLocation>
</comment>
<evidence type="ECO:0000259" key="12">
    <source>
        <dbReference type="PROSITE" id="PS51721"/>
    </source>
</evidence>
<dbReference type="GO" id="GO:0005525">
    <property type="term" value="F:GTP binding"/>
    <property type="evidence" value="ECO:0007669"/>
    <property type="project" value="UniProtKB-UniRule"/>
</dbReference>
<dbReference type="InterPro" id="IPR030378">
    <property type="entry name" value="G_CP_dom"/>
</dbReference>
<dbReference type="AlphaFoldDB" id="G9X376"/>
<name>G9X376_9FIRM</name>
<dbReference type="Gene3D" id="2.40.50.140">
    <property type="entry name" value="Nucleic acid-binding proteins"/>
    <property type="match status" value="1"/>
</dbReference>
<comment type="caution">
    <text evidence="13">The sequence shown here is derived from an EMBL/GenBank/DDBJ whole genome shotgun (WGS) entry which is preliminary data.</text>
</comment>
<dbReference type="GO" id="GO:0042274">
    <property type="term" value="P:ribosomal small subunit biogenesis"/>
    <property type="evidence" value="ECO:0007669"/>
    <property type="project" value="UniProtKB-UniRule"/>
</dbReference>
<dbReference type="GO" id="GO:0046872">
    <property type="term" value="F:metal ion binding"/>
    <property type="evidence" value="ECO:0007669"/>
    <property type="project" value="UniProtKB-KW"/>
</dbReference>
<dbReference type="Pfam" id="PF16745">
    <property type="entry name" value="RsgA_N"/>
    <property type="match status" value="1"/>
</dbReference>
<evidence type="ECO:0000259" key="11">
    <source>
        <dbReference type="PROSITE" id="PS50936"/>
    </source>
</evidence>
<evidence type="ECO:0000256" key="10">
    <source>
        <dbReference type="HAMAP-Rule" id="MF_01820"/>
    </source>
</evidence>
<keyword evidence="8 10" id="KW-0694">RNA-binding</keyword>
<dbReference type="PANTHER" id="PTHR32120:SF11">
    <property type="entry name" value="SMALL RIBOSOMAL SUBUNIT BIOGENESIS GTPASE RSGA 1, MITOCHONDRIAL-RELATED"/>
    <property type="match status" value="1"/>
</dbReference>
<feature type="binding site" evidence="10">
    <location>
        <begin position="123"/>
        <end position="126"/>
    </location>
    <ligand>
        <name>GTP</name>
        <dbReference type="ChEBI" id="CHEBI:37565"/>
    </ligand>
</feature>
<dbReference type="InterPro" id="IPR004881">
    <property type="entry name" value="Ribosome_biogen_GTPase_RsgA"/>
</dbReference>
<comment type="cofactor">
    <cofactor evidence="10">
        <name>Zn(2+)</name>
        <dbReference type="ChEBI" id="CHEBI:29105"/>
    </cofactor>
    <text evidence="10">Binds 1 zinc ion per subunit.</text>
</comment>
<keyword evidence="7 10" id="KW-0862">Zinc</keyword>
<evidence type="ECO:0000256" key="5">
    <source>
        <dbReference type="ARBA" id="ARBA00022741"/>
    </source>
</evidence>
<dbReference type="Proteomes" id="UP000006437">
    <property type="component" value="Unassembled WGS sequence"/>
</dbReference>
<feature type="domain" description="EngC GTPase" evidence="11">
    <location>
        <begin position="83"/>
        <end position="230"/>
    </location>
</feature>
<proteinExistence type="inferred from homology"/>
<protein>
    <recommendedName>
        <fullName evidence="10">Small ribosomal subunit biogenesis GTPase RsgA</fullName>
        <ecNumber evidence="10">3.6.1.-</ecNumber>
    </recommendedName>
</protein>
<feature type="binding site" evidence="10">
    <location>
        <position position="270"/>
    </location>
    <ligand>
        <name>Zn(2+)</name>
        <dbReference type="ChEBI" id="CHEBI:29105"/>
    </ligand>
</feature>
<dbReference type="Gene3D" id="3.40.50.300">
    <property type="entry name" value="P-loop containing nucleotide triphosphate hydrolases"/>
    <property type="match status" value="1"/>
</dbReference>
<comment type="subunit">
    <text evidence="10">Monomer. Associates with 30S ribosomal subunit, binds 16S rRNA.</text>
</comment>
<evidence type="ECO:0000256" key="2">
    <source>
        <dbReference type="ARBA" id="ARBA00022517"/>
    </source>
</evidence>
<dbReference type="EMBL" id="AFZE01000057">
    <property type="protein sequence ID" value="EHL10618.1"/>
    <property type="molecule type" value="Genomic_DNA"/>
</dbReference>
<evidence type="ECO:0000313" key="13">
    <source>
        <dbReference type="EMBL" id="EHL10618.1"/>
    </source>
</evidence>
<gene>
    <name evidence="10" type="primary">rsgA</name>
    <name evidence="13" type="ORF">HMPREF9629_00833</name>
</gene>
<dbReference type="HOGENOM" id="CLU_033617_2_1_9"/>
<keyword evidence="3 10" id="KW-0479">Metal-binding</keyword>
<dbReference type="Gene3D" id="1.10.40.50">
    <property type="entry name" value="Probable gtpase engc, domain 3"/>
    <property type="match status" value="1"/>
</dbReference>
<organism evidence="13 14">
    <name type="scientific">Peptoanaerobacter stomatis</name>
    <dbReference type="NCBI Taxonomy" id="796937"/>
    <lineage>
        <taxon>Bacteria</taxon>
        <taxon>Bacillati</taxon>
        <taxon>Bacillota</taxon>
        <taxon>Clostridia</taxon>
        <taxon>Peptostreptococcales</taxon>
        <taxon>Filifactoraceae</taxon>
        <taxon>Peptoanaerobacter</taxon>
    </lineage>
</organism>
<keyword evidence="5 10" id="KW-0547">Nucleotide-binding</keyword>
<evidence type="ECO:0000256" key="8">
    <source>
        <dbReference type="ARBA" id="ARBA00022884"/>
    </source>
</evidence>
<evidence type="ECO:0000256" key="7">
    <source>
        <dbReference type="ARBA" id="ARBA00022833"/>
    </source>
</evidence>
<sequence>MKNYERWREIIKGLVIKKIADFFYVETETDVYESKPRGSFKKDKQNIIVGDYVDISILDEENKKAVVEKVYNRKNMLIRPSIANITKMILVFSVKNPKLNTFLIDNFLVIAEKEQIDVVICFSKIDLDEEKNYKNIIKIYQDIGYQTVEISSNNNIGIEDIKLKISGNITVIAGPSGAGKSSLINCISDRFSQTTSDISMKLQKGKNTTTYATLLEFAKNSYIADTPGFTSLKITDIDKYELKDYFLEFKKFEDDCKFASKCIHEHEPYCGVKNAVQNGDIQKSRYDSYLKILDDIKKFEKRRKY</sequence>
<reference evidence="13 14" key="1">
    <citation type="submission" date="2011-08" db="EMBL/GenBank/DDBJ databases">
        <title>The Genome Sequence of Eubacteriaceae bacterium ACC19a.</title>
        <authorList>
            <consortium name="The Broad Institute Genome Sequencing Platform"/>
            <person name="Earl A."/>
            <person name="Ward D."/>
            <person name="Feldgarden M."/>
            <person name="Gevers D."/>
            <person name="Sizova M."/>
            <person name="Hazen A."/>
            <person name="Epstein S."/>
            <person name="Young S.K."/>
            <person name="Zeng Q."/>
            <person name="Gargeya S."/>
            <person name="Fitzgerald M."/>
            <person name="Haas B."/>
            <person name="Abouelleil A."/>
            <person name="Alvarado L."/>
            <person name="Arachchi H.M."/>
            <person name="Berlin A."/>
            <person name="Brown A."/>
            <person name="Chapman S.B."/>
            <person name="Chen Z."/>
            <person name="Dunbar C."/>
            <person name="Freedman E."/>
            <person name="Gearin G."/>
            <person name="Gellesch M."/>
            <person name="Goldberg J."/>
            <person name="Griggs A."/>
            <person name="Gujja S."/>
            <person name="Heiman D."/>
            <person name="Howarth C."/>
            <person name="Larson L."/>
            <person name="Lui A."/>
            <person name="MacDonald P.J.P."/>
            <person name="Montmayeur A."/>
            <person name="Murphy C."/>
            <person name="Neiman D."/>
            <person name="Pearson M."/>
            <person name="Priest M."/>
            <person name="Roberts A."/>
            <person name="Saif S."/>
            <person name="Shea T."/>
            <person name="Shenoy N."/>
            <person name="Sisk P."/>
            <person name="Stolte C."/>
            <person name="Sykes S."/>
            <person name="Wortman J."/>
            <person name="Nusbaum C."/>
            <person name="Birren B."/>
        </authorList>
    </citation>
    <scope>NUCLEOTIDE SEQUENCE [LARGE SCALE GENOMIC DNA]</scope>
    <source>
        <strain evidence="13 14">ACC19a</strain>
    </source>
</reference>
<evidence type="ECO:0000256" key="3">
    <source>
        <dbReference type="ARBA" id="ARBA00022723"/>
    </source>
</evidence>